<dbReference type="InterPro" id="IPR036508">
    <property type="entry name" value="Chitin-bd_dom_sf"/>
</dbReference>
<dbReference type="PANTHER" id="PTHR22933">
    <property type="entry name" value="FI18007P1-RELATED"/>
    <property type="match status" value="1"/>
</dbReference>
<dbReference type="SMART" id="SM00494">
    <property type="entry name" value="ChtBD2"/>
    <property type="match status" value="1"/>
</dbReference>
<accession>W8BI69</accession>
<dbReference type="InterPro" id="IPR052976">
    <property type="entry name" value="Scoloptoxin-like"/>
</dbReference>
<evidence type="ECO:0000259" key="3">
    <source>
        <dbReference type="PROSITE" id="PS50940"/>
    </source>
</evidence>
<reference evidence="4" key="2">
    <citation type="journal article" date="2014" name="BMC Genomics">
        <title>A genomic perspective to assessing quality of mass-reared SIT flies used in Mediterranean fruit fly (Ceratitis capitata) eradication in California.</title>
        <authorList>
            <person name="Calla B."/>
            <person name="Hall B."/>
            <person name="Hou S."/>
            <person name="Geib S.M."/>
        </authorList>
    </citation>
    <scope>NUCLEOTIDE SEQUENCE</scope>
</reference>
<dbReference type="OrthoDB" id="6428908at2759"/>
<keyword evidence="2" id="KW-0732">Signal</keyword>
<sequence length="412" mass="41812">MLEIFNYIGISLLLFSAGTKGQSGYSYGRPEISNAASGGLGSSNPLRPIVPVSSNALAGSSNTPLGYTSSASSAFGGTAGAGATPYSNFGTQPSALSSTAPGSFSGATGSSALQVGTGFNAPKRPIITPQQRGSAGGVFSGGLANIATGQSAYNNAARISTFNDVDYSGEGDYSAIPGVPAVDYPVYAQVPQTNFDCGQQLPGYYSDVDAQCQVFHICALNRTYSFLCPNGTIFSQETLVCVWWNQFECATAPALYGNNAYIYDYGNEQRAGSTYSATGSSAQLGARQPASYPGASSANSLRPTSGTLPSAGGIFGTANLRPTAYGTVPSTPVTPVPSIAGYNTNAARYSSGPPSAAQSFNTAIAPISATQASYGPGGVGVSGSGTVPAGATTNSANSNREYLPPSQQQRRP</sequence>
<dbReference type="Pfam" id="PF01607">
    <property type="entry name" value="CBM_14"/>
    <property type="match status" value="1"/>
</dbReference>
<dbReference type="PROSITE" id="PS50940">
    <property type="entry name" value="CHIT_BIND_II"/>
    <property type="match status" value="1"/>
</dbReference>
<dbReference type="GO" id="GO:0005576">
    <property type="term" value="C:extracellular region"/>
    <property type="evidence" value="ECO:0007669"/>
    <property type="project" value="InterPro"/>
</dbReference>
<dbReference type="RefSeq" id="XP_012158636.1">
    <property type="nucleotide sequence ID" value="XM_012303246.2"/>
</dbReference>
<dbReference type="PANTHER" id="PTHR22933:SF42">
    <property type="entry name" value="FI18455P1-RELATED"/>
    <property type="match status" value="1"/>
</dbReference>
<protein>
    <recommendedName>
        <fullName evidence="3">Chitin-binding type-2 domain-containing protein</fullName>
    </recommendedName>
</protein>
<feature type="signal peptide" evidence="2">
    <location>
        <begin position="1"/>
        <end position="21"/>
    </location>
</feature>
<dbReference type="InterPro" id="IPR002557">
    <property type="entry name" value="Chitin-bd_dom"/>
</dbReference>
<dbReference type="AlphaFoldDB" id="W8BI69"/>
<proteinExistence type="evidence at transcript level"/>
<reference evidence="4" key="1">
    <citation type="submission" date="2013-07" db="EMBL/GenBank/DDBJ databases">
        <authorList>
            <person name="Geib S."/>
        </authorList>
    </citation>
    <scope>NUCLEOTIDE SEQUENCE</scope>
</reference>
<dbReference type="GeneID" id="101453152"/>
<evidence type="ECO:0000313" key="4">
    <source>
        <dbReference type="EMBL" id="JAC00946.1"/>
    </source>
</evidence>
<feature type="region of interest" description="Disordered" evidence="1">
    <location>
        <begin position="373"/>
        <end position="412"/>
    </location>
</feature>
<dbReference type="KEGG" id="ccat:101453152"/>
<dbReference type="Gene3D" id="2.170.140.10">
    <property type="entry name" value="Chitin binding domain"/>
    <property type="match status" value="1"/>
</dbReference>
<organism evidence="4">
    <name type="scientific">Ceratitis capitata</name>
    <name type="common">Mediterranean fruit fly</name>
    <name type="synonym">Tephritis capitata</name>
    <dbReference type="NCBI Taxonomy" id="7213"/>
    <lineage>
        <taxon>Eukaryota</taxon>
        <taxon>Metazoa</taxon>
        <taxon>Ecdysozoa</taxon>
        <taxon>Arthropoda</taxon>
        <taxon>Hexapoda</taxon>
        <taxon>Insecta</taxon>
        <taxon>Pterygota</taxon>
        <taxon>Neoptera</taxon>
        <taxon>Endopterygota</taxon>
        <taxon>Diptera</taxon>
        <taxon>Brachycera</taxon>
        <taxon>Muscomorpha</taxon>
        <taxon>Tephritoidea</taxon>
        <taxon>Tephritidae</taxon>
        <taxon>Ceratitis</taxon>
        <taxon>Ceratitis</taxon>
    </lineage>
</organism>
<feature type="chain" id="PRO_5004906493" description="Chitin-binding type-2 domain-containing protein" evidence="2">
    <location>
        <begin position="22"/>
        <end position="412"/>
    </location>
</feature>
<evidence type="ECO:0000256" key="1">
    <source>
        <dbReference type="SAM" id="MobiDB-lite"/>
    </source>
</evidence>
<dbReference type="GO" id="GO:0008061">
    <property type="term" value="F:chitin binding"/>
    <property type="evidence" value="ECO:0007669"/>
    <property type="project" value="InterPro"/>
</dbReference>
<evidence type="ECO:0000256" key="2">
    <source>
        <dbReference type="SAM" id="SignalP"/>
    </source>
</evidence>
<dbReference type="SUPFAM" id="SSF57625">
    <property type="entry name" value="Invertebrate chitin-binding proteins"/>
    <property type="match status" value="1"/>
</dbReference>
<feature type="compositionally biased region" description="Polar residues" evidence="1">
    <location>
        <begin position="392"/>
        <end position="412"/>
    </location>
</feature>
<feature type="domain" description="Chitin-binding type-2" evidence="3">
    <location>
        <begin position="194"/>
        <end position="251"/>
    </location>
</feature>
<name>W8BI69_CERCA</name>
<dbReference type="EMBL" id="GAMC01005610">
    <property type="protein sequence ID" value="JAC00946.1"/>
    <property type="molecule type" value="mRNA"/>
</dbReference>